<dbReference type="Proteomes" id="UP001153365">
    <property type="component" value="Unassembled WGS sequence"/>
</dbReference>
<dbReference type="InterPro" id="IPR050314">
    <property type="entry name" value="Glycosyl_Hydrlase_18"/>
</dbReference>
<protein>
    <submittedName>
        <fullName evidence="10">Glycoside hydrolase superfamily</fullName>
    </submittedName>
</protein>
<dbReference type="GO" id="GO:0006032">
    <property type="term" value="P:chitin catabolic process"/>
    <property type="evidence" value="ECO:0007669"/>
    <property type="project" value="UniProtKB-KW"/>
</dbReference>
<evidence type="ECO:0000313" key="11">
    <source>
        <dbReference type="Proteomes" id="UP001153365"/>
    </source>
</evidence>
<dbReference type="PROSITE" id="PS51910">
    <property type="entry name" value="GH18_2"/>
    <property type="match status" value="1"/>
</dbReference>
<keyword evidence="6" id="KW-0624">Polysaccharide degradation</keyword>
<dbReference type="InterPro" id="IPR001223">
    <property type="entry name" value="Glyco_hydro18_cat"/>
</dbReference>
<evidence type="ECO:0000256" key="6">
    <source>
        <dbReference type="ARBA" id="ARBA00023326"/>
    </source>
</evidence>
<comment type="similarity">
    <text evidence="8">Belongs to the glycosyl hydrolase 18 family.</text>
</comment>
<dbReference type="Gene3D" id="3.20.20.80">
    <property type="entry name" value="Glycosidases"/>
    <property type="match status" value="1"/>
</dbReference>
<dbReference type="PROSITE" id="PS01095">
    <property type="entry name" value="GH18_1"/>
    <property type="match status" value="1"/>
</dbReference>
<keyword evidence="3" id="KW-0146">Chitin degradation</keyword>
<organism evidence="10 11">
    <name type="scientific">Phakopsora pachyrhizi</name>
    <name type="common">Asian soybean rust disease fungus</name>
    <dbReference type="NCBI Taxonomy" id="170000"/>
    <lineage>
        <taxon>Eukaryota</taxon>
        <taxon>Fungi</taxon>
        <taxon>Dikarya</taxon>
        <taxon>Basidiomycota</taxon>
        <taxon>Pucciniomycotina</taxon>
        <taxon>Pucciniomycetes</taxon>
        <taxon>Pucciniales</taxon>
        <taxon>Phakopsoraceae</taxon>
        <taxon>Phakopsora</taxon>
    </lineage>
</organism>
<evidence type="ECO:0000256" key="1">
    <source>
        <dbReference type="ARBA" id="ARBA00000822"/>
    </source>
</evidence>
<accession>A0AAV0B1B0</accession>
<dbReference type="Pfam" id="PF00704">
    <property type="entry name" value="Glyco_hydro_18"/>
    <property type="match status" value="1"/>
</dbReference>
<keyword evidence="4" id="KW-0119">Carbohydrate metabolism</keyword>
<keyword evidence="5 7" id="KW-0326">Glycosidase</keyword>
<dbReference type="AlphaFoldDB" id="A0AAV0B1B0"/>
<evidence type="ECO:0000256" key="5">
    <source>
        <dbReference type="ARBA" id="ARBA00023295"/>
    </source>
</evidence>
<dbReference type="PANTHER" id="PTHR11177:SF317">
    <property type="entry name" value="CHITINASE 12-RELATED"/>
    <property type="match status" value="1"/>
</dbReference>
<dbReference type="GO" id="GO:0008061">
    <property type="term" value="F:chitin binding"/>
    <property type="evidence" value="ECO:0007669"/>
    <property type="project" value="TreeGrafter"/>
</dbReference>
<evidence type="ECO:0000256" key="4">
    <source>
        <dbReference type="ARBA" id="ARBA00023277"/>
    </source>
</evidence>
<evidence type="ECO:0000256" key="8">
    <source>
        <dbReference type="RuleBase" id="RU004453"/>
    </source>
</evidence>
<dbReference type="InterPro" id="IPR001579">
    <property type="entry name" value="Glyco_hydro_18_chit_AS"/>
</dbReference>
<keyword evidence="2 7" id="KW-0378">Hydrolase</keyword>
<evidence type="ECO:0000256" key="3">
    <source>
        <dbReference type="ARBA" id="ARBA00023024"/>
    </source>
</evidence>
<dbReference type="GO" id="GO:0000272">
    <property type="term" value="P:polysaccharide catabolic process"/>
    <property type="evidence" value="ECO:0007669"/>
    <property type="project" value="UniProtKB-KW"/>
</dbReference>
<evidence type="ECO:0000256" key="2">
    <source>
        <dbReference type="ARBA" id="ARBA00022801"/>
    </source>
</evidence>
<dbReference type="PANTHER" id="PTHR11177">
    <property type="entry name" value="CHITINASE"/>
    <property type="match status" value="1"/>
</dbReference>
<dbReference type="InterPro" id="IPR017853">
    <property type="entry name" value="GH"/>
</dbReference>
<comment type="catalytic activity">
    <reaction evidence="1">
        <text>Random endo-hydrolysis of N-acetyl-beta-D-glucosaminide (1-&gt;4)-beta-linkages in chitin and chitodextrins.</text>
        <dbReference type="EC" id="3.2.1.14"/>
    </reaction>
</comment>
<evidence type="ECO:0000256" key="7">
    <source>
        <dbReference type="RuleBase" id="RU000489"/>
    </source>
</evidence>
<name>A0AAV0B1B0_PHAPC</name>
<dbReference type="EMBL" id="CALTRL010002862">
    <property type="protein sequence ID" value="CAH7676976.1"/>
    <property type="molecule type" value="Genomic_DNA"/>
</dbReference>
<evidence type="ECO:0000259" key="9">
    <source>
        <dbReference type="PROSITE" id="PS51910"/>
    </source>
</evidence>
<gene>
    <name evidence="10" type="ORF">PPACK8108_LOCUS12085</name>
</gene>
<evidence type="ECO:0000313" key="10">
    <source>
        <dbReference type="EMBL" id="CAH7676976.1"/>
    </source>
</evidence>
<dbReference type="GO" id="GO:0008843">
    <property type="term" value="F:endochitinase activity"/>
    <property type="evidence" value="ECO:0007669"/>
    <property type="project" value="UniProtKB-EC"/>
</dbReference>
<dbReference type="SUPFAM" id="SSF51445">
    <property type="entry name" value="(Trans)glycosidases"/>
    <property type="match status" value="1"/>
</dbReference>
<comment type="caution">
    <text evidence="10">The sequence shown here is derived from an EMBL/GenBank/DDBJ whole genome shotgun (WGS) entry which is preliminary data.</text>
</comment>
<dbReference type="GO" id="GO:0005576">
    <property type="term" value="C:extracellular region"/>
    <property type="evidence" value="ECO:0007669"/>
    <property type="project" value="TreeGrafter"/>
</dbReference>
<sequence length="95" mass="10696">MIKVVAGSNSNKVSISLLVGGWTGSRFFSFLVGDSQNRTIFSKTISWAVEKYKFDGVDLDWEYPNFQGLGCNALIKDDSKIFLAFKRIWSKHSPV</sequence>
<proteinExistence type="inferred from homology"/>
<keyword evidence="11" id="KW-1185">Reference proteome</keyword>
<feature type="domain" description="GH18" evidence="9">
    <location>
        <begin position="1"/>
        <end position="95"/>
    </location>
</feature>
<reference evidence="10" key="1">
    <citation type="submission" date="2022-06" db="EMBL/GenBank/DDBJ databases">
        <authorList>
            <consortium name="SYNGENTA / RWTH Aachen University"/>
        </authorList>
    </citation>
    <scope>NUCLEOTIDE SEQUENCE</scope>
</reference>